<dbReference type="RefSeq" id="WP_317120317.1">
    <property type="nucleotide sequence ID" value="NZ_CP162551.1"/>
</dbReference>
<dbReference type="InterPro" id="IPR025418">
    <property type="entry name" value="YrhC-like"/>
</dbReference>
<dbReference type="EMBL" id="CP162551">
    <property type="protein sequence ID" value="XDI37599.1"/>
    <property type="molecule type" value="Genomic_DNA"/>
</dbReference>
<keyword evidence="1" id="KW-0472">Membrane</keyword>
<feature type="transmembrane region" description="Helical" evidence="1">
    <location>
        <begin position="21"/>
        <end position="38"/>
    </location>
</feature>
<organism evidence="2">
    <name type="scientific">Alkalihalophilus sp. As8PL</name>
    <dbReference type="NCBI Taxonomy" id="3237103"/>
    <lineage>
        <taxon>Bacteria</taxon>
        <taxon>Bacillati</taxon>
        <taxon>Bacillota</taxon>
        <taxon>Bacilli</taxon>
        <taxon>Bacillales</taxon>
        <taxon>Bacillaceae</taxon>
        <taxon>Alkalihalophilus</taxon>
    </lineage>
</organism>
<protein>
    <submittedName>
        <fullName evidence="2">YrhC family protein</fullName>
    </submittedName>
</protein>
<reference evidence="2" key="1">
    <citation type="submission" date="2024-07" db="EMBL/GenBank/DDBJ databases">
        <title>Identification and characteristics of an arsenic-resistant bacterial isolate, which belongs to a novel species.</title>
        <authorList>
            <person name="Juszczyk A."/>
            <person name="Kowalczyk A."/>
            <person name="Was K."/>
            <person name="Kosowicz W."/>
            <person name="Budzyn A."/>
            <person name="Latowski D."/>
        </authorList>
    </citation>
    <scope>NUCLEOTIDE SEQUENCE</scope>
    <source>
        <strain evidence="2">As8PL</strain>
    </source>
</reference>
<accession>A0AB39BW07</accession>
<evidence type="ECO:0000313" key="2">
    <source>
        <dbReference type="EMBL" id="XDI37599.1"/>
    </source>
</evidence>
<dbReference type="AlphaFoldDB" id="A0AB39BW07"/>
<evidence type="ECO:0000256" key="1">
    <source>
        <dbReference type="SAM" id="Phobius"/>
    </source>
</evidence>
<proteinExistence type="predicted"/>
<dbReference type="Pfam" id="PF14143">
    <property type="entry name" value="YrhC"/>
    <property type="match status" value="1"/>
</dbReference>
<sequence>MTEKKMQDLQAKVADYKRFGFILLSLSAFLFIGLIIPADGQAISLPSGFIVGVFATLGLAVVCHRLAMNAQKQLYEEE</sequence>
<name>A0AB39BW07_9BACI</name>
<keyword evidence="1" id="KW-1133">Transmembrane helix</keyword>
<gene>
    <name evidence="2" type="ORF">AB3N04_04590</name>
</gene>
<feature type="transmembrane region" description="Helical" evidence="1">
    <location>
        <begin position="44"/>
        <end position="63"/>
    </location>
</feature>
<keyword evidence="1" id="KW-0812">Transmembrane</keyword>